<name>A0A1K0G3H0_9BASI</name>
<evidence type="ECO:0000256" key="1">
    <source>
        <dbReference type="SAM" id="MobiDB-lite"/>
    </source>
</evidence>
<evidence type="ECO:0000313" key="4">
    <source>
        <dbReference type="Proteomes" id="UP000179920"/>
    </source>
</evidence>
<dbReference type="EMBL" id="LT558122">
    <property type="protein sequence ID" value="SAM81958.1"/>
    <property type="molecule type" value="Genomic_DNA"/>
</dbReference>
<dbReference type="Proteomes" id="UP000179920">
    <property type="component" value="Chromosome VI"/>
</dbReference>
<dbReference type="AlphaFoldDB" id="A0A1K0G3H0"/>
<proteinExistence type="predicted"/>
<dbReference type="EMBL" id="ULHB01000006">
    <property type="protein sequence ID" value="SYW75380.1"/>
    <property type="molecule type" value="Genomic_DNA"/>
</dbReference>
<feature type="region of interest" description="Disordered" evidence="1">
    <location>
        <begin position="504"/>
        <end position="524"/>
    </location>
</feature>
<protein>
    <submittedName>
        <fullName evidence="2">Uncharacterized protein</fullName>
    </submittedName>
</protein>
<dbReference type="Proteomes" id="UP000658997">
    <property type="component" value="Unassembled WGS sequence"/>
</dbReference>
<feature type="compositionally biased region" description="Polar residues" evidence="1">
    <location>
        <begin position="246"/>
        <end position="257"/>
    </location>
</feature>
<accession>A0A1K0G3H0</accession>
<reference evidence="3" key="3">
    <citation type="submission" date="2018-08" db="EMBL/GenBank/DDBJ databases">
        <authorList>
            <person name="Guldener U."/>
        </authorList>
    </citation>
    <scope>NUCLEOTIDE SEQUENCE</scope>
    <source>
        <strain evidence="3">UB2</strain>
    </source>
</reference>
<feature type="compositionally biased region" description="Basic and acidic residues" evidence="1">
    <location>
        <begin position="504"/>
        <end position="517"/>
    </location>
</feature>
<feature type="region of interest" description="Disordered" evidence="1">
    <location>
        <begin position="65"/>
        <end position="371"/>
    </location>
</feature>
<feature type="compositionally biased region" description="Low complexity" evidence="1">
    <location>
        <begin position="81"/>
        <end position="96"/>
    </location>
</feature>
<feature type="compositionally biased region" description="Basic and acidic residues" evidence="1">
    <location>
        <begin position="132"/>
        <end position="147"/>
    </location>
</feature>
<feature type="compositionally biased region" description="Low complexity" evidence="1">
    <location>
        <begin position="341"/>
        <end position="353"/>
    </location>
</feature>
<organism evidence="2 4">
    <name type="scientific">Ustilago bromivora</name>
    <dbReference type="NCBI Taxonomy" id="307758"/>
    <lineage>
        <taxon>Eukaryota</taxon>
        <taxon>Fungi</taxon>
        <taxon>Dikarya</taxon>
        <taxon>Basidiomycota</taxon>
        <taxon>Ustilaginomycotina</taxon>
        <taxon>Ustilaginomycetes</taxon>
        <taxon>Ustilaginales</taxon>
        <taxon>Ustilaginaceae</taxon>
        <taxon>Ustilago</taxon>
    </lineage>
</organism>
<evidence type="ECO:0000313" key="5">
    <source>
        <dbReference type="Proteomes" id="UP000658997"/>
    </source>
</evidence>
<feature type="compositionally biased region" description="Polar residues" evidence="1">
    <location>
        <begin position="311"/>
        <end position="324"/>
    </location>
</feature>
<reference evidence="2" key="1">
    <citation type="submission" date="2016-04" db="EMBL/GenBank/DDBJ databases">
        <authorList>
            <person name="Evans L.H."/>
            <person name="Alamgir A."/>
            <person name="Owens N."/>
            <person name="Weber N.D."/>
            <person name="Virtaneva K."/>
            <person name="Barbian K."/>
            <person name="Babar A."/>
            <person name="Rosenke K."/>
        </authorList>
    </citation>
    <scope>NUCLEOTIDE SEQUENCE</scope>
    <source>
        <strain evidence="2">UB2112</strain>
    </source>
</reference>
<dbReference type="OrthoDB" id="2554329at2759"/>
<evidence type="ECO:0000313" key="2">
    <source>
        <dbReference type="EMBL" id="SAM81958.1"/>
    </source>
</evidence>
<evidence type="ECO:0000313" key="3">
    <source>
        <dbReference type="EMBL" id="SYW75380.1"/>
    </source>
</evidence>
<keyword evidence="5" id="KW-1185">Reference proteome</keyword>
<gene>
    <name evidence="3" type="ORF">UBRO2_00615</name>
    <name evidence="2" type="ORF">UBRO_04199</name>
</gene>
<reference evidence="4" key="2">
    <citation type="submission" date="2016-04" db="EMBL/GenBank/DDBJ databases">
        <authorList>
            <person name="Guldener U."/>
            <person name="Guldener U."/>
        </authorList>
    </citation>
    <scope>NUCLEOTIDE SEQUENCE [LARGE SCALE GENOMIC DNA]</scope>
    <source>
        <strain evidence="4">UB2112</strain>
    </source>
</reference>
<sequence>MRATSSFANDFGSTAHLEVGNLAPRTANTKVGRAHKKRRLIHIGSSPPPFTTALHHHGCNKLDRTNTALTSPKATRKKRAAAAPTKNPLELRSSSPASPPPDEPLRLGRLTAASRELQPRARSQVDAATHSASRDLLQRKRQLDRSDPSSPIGTFGGQAVGRSDRNLGPSRFGSSDPAILARHPKRTVGLPVVEQPTQARSRLRSKALPAPVVDNENAEAPVQQALRTEEKVAKLRRRRTKIQRVQFGNTPPSSSAPDQPLSDADHQLTSQPDAAEQLQPGPFDAADESEISYFPTLPRVRLRSTEERNAAGTTNGQVNSTPPSRISDRPPSLFGQDFTGAPASNSSRPSNAAGHDQSLPPENEHASEGDSSVGLLQVLSQSAMRSVESAPTAGIETLQQQSRGVAVNLQVQVDFDASHFTSTQAEHVANSLVGSKSKRKQWLTVDPDSIAERQAVKLLCLTHSYKAIQTGWRPPSSCHVARDLALSPAQLTRKHGCEVLEFSHHHARSPDRESRSQDDEELAPFEHGPRFVGYRLERSGSITAAGSQGGTARWIPQLQPFDAEALHKRMQSRRKEVVKIIVPFSEPSLSARATRACFVAPHQTAASQARSSDNDMKLVWMQSTAQRFFAALEAMLQAGLARTAQTQSYRVDSDEADLYPYPILHYVAHAGSNNNKTGASYHNGQKTSTPSYVVLYVHLDRIAEARQKLSALELGHDADEASRCGSYRPFSDPALRLLVTSMKGEPLCLI</sequence>